<proteinExistence type="predicted"/>
<gene>
    <name evidence="1" type="ORF">H3H32_36610</name>
</gene>
<reference evidence="1 2" key="1">
    <citation type="submission" date="2020-07" db="EMBL/GenBank/DDBJ databases">
        <title>Spirosoma foliorum sp. nov., isolated from the leaves on the Nejang mountain Korea, Republic of.</title>
        <authorList>
            <person name="Ho H."/>
            <person name="Lee Y.-J."/>
            <person name="Nurcahyanto D.-A."/>
            <person name="Kim S.-G."/>
        </authorList>
    </citation>
    <scope>NUCLEOTIDE SEQUENCE [LARGE SCALE GENOMIC DNA]</scope>
    <source>
        <strain evidence="1 2">PL0136</strain>
    </source>
</reference>
<dbReference type="Proteomes" id="UP000515369">
    <property type="component" value="Chromosome"/>
</dbReference>
<organism evidence="1 2">
    <name type="scientific">Spirosoma foliorum</name>
    <dbReference type="NCBI Taxonomy" id="2710596"/>
    <lineage>
        <taxon>Bacteria</taxon>
        <taxon>Pseudomonadati</taxon>
        <taxon>Bacteroidota</taxon>
        <taxon>Cytophagia</taxon>
        <taxon>Cytophagales</taxon>
        <taxon>Cytophagaceae</taxon>
        <taxon>Spirosoma</taxon>
    </lineage>
</organism>
<evidence type="ECO:0000313" key="2">
    <source>
        <dbReference type="Proteomes" id="UP000515369"/>
    </source>
</evidence>
<dbReference type="EMBL" id="CP059732">
    <property type="protein sequence ID" value="QMW03317.1"/>
    <property type="molecule type" value="Genomic_DNA"/>
</dbReference>
<dbReference type="KEGG" id="sfol:H3H32_36610"/>
<evidence type="ECO:0000313" key="1">
    <source>
        <dbReference type="EMBL" id="QMW03317.1"/>
    </source>
</evidence>
<dbReference type="AlphaFoldDB" id="A0A7G5GWS5"/>
<dbReference type="RefSeq" id="WP_182460604.1">
    <property type="nucleotide sequence ID" value="NZ_CP059732.1"/>
</dbReference>
<protein>
    <submittedName>
        <fullName evidence="1">Uncharacterized protein</fullName>
    </submittedName>
</protein>
<accession>A0A7G5GWS5</accession>
<name>A0A7G5GWS5_9BACT</name>
<keyword evidence="2" id="KW-1185">Reference proteome</keyword>
<sequence>MKKHLFVKTILIGLLGIWITQPGQGQNLDQLATMKPSSFFKEGVKITGNIVANHLFYSASGIDDRRTPFNFFYTGNLNVNLFGKINMPVTFSYSNQNVTFSQPFSQANPFTQPFNRLVLRPTYKGLTLHLGTCALTFSPYTVSGYRYKGVGMEYKSPKQPVYFSLLYGTLQPAVLVDTSYQYQNNRPSYKRIGMGIKLGYKHQQDVAE</sequence>